<protein>
    <submittedName>
        <fullName evidence="2">Uncharacterized protein</fullName>
    </submittedName>
</protein>
<sequence>MADTQIKCLSVLFDVRGTYHWRSTYATGKLKPVIKKAMVELEGAPFKAFASVRDEWSLKNRSNPISWASIQCSESHSIVGTWSPSLGHASASSSRGKQLGSLRTPKDRCGDKRGRAAKMTRRFAKKQLLLKECTIAH</sequence>
<comment type="caution">
    <text evidence="2">The sequence shown here is derived from an EMBL/GenBank/DDBJ whole genome shotgun (WGS) entry which is preliminary data.</text>
</comment>
<dbReference type="Gene3D" id="3.40.50.460">
    <property type="entry name" value="Phosphofructokinase domain"/>
    <property type="match status" value="1"/>
</dbReference>
<evidence type="ECO:0000313" key="2">
    <source>
        <dbReference type="EMBL" id="KAK6932782.1"/>
    </source>
</evidence>
<organism evidence="2 3">
    <name type="scientific">Dillenia turbinata</name>
    <dbReference type="NCBI Taxonomy" id="194707"/>
    <lineage>
        <taxon>Eukaryota</taxon>
        <taxon>Viridiplantae</taxon>
        <taxon>Streptophyta</taxon>
        <taxon>Embryophyta</taxon>
        <taxon>Tracheophyta</taxon>
        <taxon>Spermatophyta</taxon>
        <taxon>Magnoliopsida</taxon>
        <taxon>eudicotyledons</taxon>
        <taxon>Gunneridae</taxon>
        <taxon>Pentapetalae</taxon>
        <taxon>Dilleniales</taxon>
        <taxon>Dilleniaceae</taxon>
        <taxon>Dillenia</taxon>
    </lineage>
</organism>
<accession>A0AAN8VNJ1</accession>
<gene>
    <name evidence="2" type="ORF">RJ641_002406</name>
</gene>
<dbReference type="Proteomes" id="UP001370490">
    <property type="component" value="Unassembled WGS sequence"/>
</dbReference>
<evidence type="ECO:0000313" key="3">
    <source>
        <dbReference type="Proteomes" id="UP001370490"/>
    </source>
</evidence>
<keyword evidence="3" id="KW-1185">Reference proteome</keyword>
<dbReference type="AlphaFoldDB" id="A0AAN8VNJ1"/>
<dbReference type="GO" id="GO:0003872">
    <property type="term" value="F:6-phosphofructokinase activity"/>
    <property type="evidence" value="ECO:0007669"/>
    <property type="project" value="InterPro"/>
</dbReference>
<proteinExistence type="predicted"/>
<dbReference type="InterPro" id="IPR035966">
    <property type="entry name" value="PKF_sf"/>
</dbReference>
<dbReference type="EMBL" id="JBAMMX010000010">
    <property type="protein sequence ID" value="KAK6932782.1"/>
    <property type="molecule type" value="Genomic_DNA"/>
</dbReference>
<evidence type="ECO:0000256" key="1">
    <source>
        <dbReference type="SAM" id="MobiDB-lite"/>
    </source>
</evidence>
<reference evidence="2 3" key="1">
    <citation type="submission" date="2023-12" db="EMBL/GenBank/DDBJ databases">
        <title>A high-quality genome assembly for Dillenia turbinata (Dilleniales).</title>
        <authorList>
            <person name="Chanderbali A."/>
        </authorList>
    </citation>
    <scope>NUCLEOTIDE SEQUENCE [LARGE SCALE GENOMIC DNA]</scope>
    <source>
        <strain evidence="2">LSX21</strain>
        <tissue evidence="2">Leaf</tissue>
    </source>
</reference>
<feature type="region of interest" description="Disordered" evidence="1">
    <location>
        <begin position="86"/>
        <end position="115"/>
    </location>
</feature>
<feature type="compositionally biased region" description="Basic and acidic residues" evidence="1">
    <location>
        <begin position="104"/>
        <end position="114"/>
    </location>
</feature>
<name>A0AAN8VNJ1_9MAGN</name>